<dbReference type="Pfam" id="PF05545">
    <property type="entry name" value="FixQ"/>
    <property type="match status" value="1"/>
</dbReference>
<evidence type="ECO:0000313" key="2">
    <source>
        <dbReference type="EMBL" id="PWD84483.1"/>
    </source>
</evidence>
<evidence type="ECO:0000313" key="3">
    <source>
        <dbReference type="Proteomes" id="UP000244948"/>
    </source>
</evidence>
<name>A0A2U2AMN6_9GAMM</name>
<keyword evidence="3" id="KW-1185">Reference proteome</keyword>
<dbReference type="AlphaFoldDB" id="A0A2U2AMN6"/>
<dbReference type="RefSeq" id="WP_109235659.1">
    <property type="nucleotide sequence ID" value="NZ_BMXZ01000001.1"/>
</dbReference>
<feature type="transmembrane region" description="Helical" evidence="1">
    <location>
        <begin position="16"/>
        <end position="34"/>
    </location>
</feature>
<sequence length="76" mass="9152">MMDFFMWFTDLGNSKTLAAVIFFAVFIGIIIYTFTGKARKKRFDEYRYIPFMDDEEFLFDQKEQKDKTQDQSNGHK</sequence>
<comment type="caution">
    <text evidence="2">The sequence shown here is derived from an EMBL/GenBank/DDBJ whole genome shotgun (WGS) entry which is preliminary data.</text>
</comment>
<gene>
    <name evidence="2" type="ORF">DC082_02790</name>
</gene>
<keyword evidence="1" id="KW-0472">Membrane</keyword>
<accession>A0A2U2AMN6</accession>
<keyword evidence="1" id="KW-0812">Transmembrane</keyword>
<evidence type="ECO:0000256" key="1">
    <source>
        <dbReference type="SAM" id="Phobius"/>
    </source>
</evidence>
<dbReference type="EMBL" id="QEWR01000002">
    <property type="protein sequence ID" value="PWD84483.1"/>
    <property type="molecule type" value="Genomic_DNA"/>
</dbReference>
<protein>
    <submittedName>
        <fullName evidence="2">CcoQ/FixQ family Cbb3-type cytochrome c oxidase assembly chaperone</fullName>
    </submittedName>
</protein>
<organism evidence="2 3">
    <name type="scientific">Ignatzschineria indica</name>
    <dbReference type="NCBI Taxonomy" id="472583"/>
    <lineage>
        <taxon>Bacteria</taxon>
        <taxon>Pseudomonadati</taxon>
        <taxon>Pseudomonadota</taxon>
        <taxon>Gammaproteobacteria</taxon>
        <taxon>Cardiobacteriales</taxon>
        <taxon>Ignatzschineriaceae</taxon>
        <taxon>Ignatzschineria</taxon>
    </lineage>
</organism>
<proteinExistence type="predicted"/>
<reference evidence="2 3" key="1">
    <citation type="journal article" date="2018" name="Genome Announc.">
        <title>Ignatzschineria cameli sp. nov., isolated from necrotic foot tissue of dromedaries (Camelus dromedarius) and associated maggots (Wohlfahrtia species) in Dubai.</title>
        <authorList>
            <person name="Tsang C.C."/>
            <person name="Tang J.Y."/>
            <person name="Fong J.Y."/>
            <person name="Kinne J."/>
            <person name="Lee H.H."/>
            <person name="Joseph M."/>
            <person name="Jose S."/>
            <person name="Schuster R.K."/>
            <person name="Tang Y."/>
            <person name="Sivakumar S."/>
            <person name="Chen J.H."/>
            <person name="Teng J.L."/>
            <person name="Lau S.K."/>
            <person name="Wernery U."/>
            <person name="Woo P.C."/>
        </authorList>
    </citation>
    <scope>NUCLEOTIDE SEQUENCE [LARGE SCALE GENOMIC DNA]</scope>
    <source>
        <strain evidence="2 3">KCTC 22643</strain>
    </source>
</reference>
<dbReference type="Proteomes" id="UP000244948">
    <property type="component" value="Unassembled WGS sequence"/>
</dbReference>
<keyword evidence="1" id="KW-1133">Transmembrane helix</keyword>
<dbReference type="InterPro" id="IPR008621">
    <property type="entry name" value="Cbb3-typ_cyt_oxidase_comp"/>
</dbReference>